<dbReference type="InterPro" id="IPR050415">
    <property type="entry name" value="MRET"/>
</dbReference>
<dbReference type="PROSITE" id="PS51384">
    <property type="entry name" value="FAD_FR"/>
    <property type="match status" value="1"/>
</dbReference>
<evidence type="ECO:0000313" key="11">
    <source>
        <dbReference type="Proteomes" id="UP000471120"/>
    </source>
</evidence>
<comment type="cofactor">
    <cofactor evidence="1">
        <name>FAD</name>
        <dbReference type="ChEBI" id="CHEBI:57692"/>
    </cofactor>
</comment>
<dbReference type="SUPFAM" id="SSF52343">
    <property type="entry name" value="Ferredoxin reductase-like, C-terminal NADP-linked domain"/>
    <property type="match status" value="1"/>
</dbReference>
<dbReference type="InterPro" id="IPR036010">
    <property type="entry name" value="2Fe-2S_ferredoxin-like_sf"/>
</dbReference>
<keyword evidence="7" id="KW-0411">Iron-sulfur</keyword>
<dbReference type="PROSITE" id="PS00197">
    <property type="entry name" value="2FE2S_FER_1"/>
    <property type="match status" value="1"/>
</dbReference>
<evidence type="ECO:0000256" key="1">
    <source>
        <dbReference type="ARBA" id="ARBA00001974"/>
    </source>
</evidence>
<keyword evidence="5" id="KW-0560">Oxidoreductase</keyword>
<gene>
    <name evidence="10" type="ORF">DW322_04820</name>
</gene>
<dbReference type="Gene3D" id="3.40.50.80">
    <property type="entry name" value="Nucleotide-binding domain of ferredoxin-NADP reductase (FNR) module"/>
    <property type="match status" value="1"/>
</dbReference>
<dbReference type="CDD" id="cd00207">
    <property type="entry name" value="fer2"/>
    <property type="match status" value="1"/>
</dbReference>
<dbReference type="InterPro" id="IPR017938">
    <property type="entry name" value="Riboflavin_synthase-like_b-brl"/>
</dbReference>
<dbReference type="InterPro" id="IPR012675">
    <property type="entry name" value="Beta-grasp_dom_sf"/>
</dbReference>
<dbReference type="GO" id="GO:0016491">
    <property type="term" value="F:oxidoreductase activity"/>
    <property type="evidence" value="ECO:0007669"/>
    <property type="project" value="UniProtKB-KW"/>
</dbReference>
<keyword evidence="3" id="KW-0001">2Fe-2S</keyword>
<evidence type="ECO:0000259" key="9">
    <source>
        <dbReference type="PROSITE" id="PS51384"/>
    </source>
</evidence>
<evidence type="ECO:0000313" key="10">
    <source>
        <dbReference type="EMBL" id="TXG89667.1"/>
    </source>
</evidence>
<dbReference type="Pfam" id="PF00111">
    <property type="entry name" value="Fer2"/>
    <property type="match status" value="1"/>
</dbReference>
<dbReference type="InterPro" id="IPR001041">
    <property type="entry name" value="2Fe-2S_ferredoxin-type"/>
</dbReference>
<dbReference type="InterPro" id="IPR017927">
    <property type="entry name" value="FAD-bd_FR_type"/>
</dbReference>
<sequence length="374" mass="40463">MSVRSAAERTRAALRNGVRFEVPPDLRGRSRGDLAIRAAQAVVGRYVDLVGGWDYDDAFAVHDPNADLHLVVTGRTVVAHDENVVQLRFAAPAGGVLPSWNPGAHLDIHLPSGRRRQYSLCGDPADRSGYSIAVRRIPDGGGGSIEMHGLAEGTQVVVRGPRNGFPFVPGGKALFVAGGIGITPIIAMTRAARRLGMDWQLVYTGRSRDSLPFLDEIETWERDRVVIHTDDVDGLPTAEDLLGRAPRDGAVYCCGPVPMLDTIRAHFDACGARALHFERFGPPPVVGGVPFEIELASTGTVVQVPADESALAAIRREVPEVAYSCQQGFCGTCRVRVLAGEPEHRERRLTPDEQRTEMLPCVSRCDGGRLVLDL</sequence>
<comment type="caution">
    <text evidence="10">The sequence shown here is derived from an EMBL/GenBank/DDBJ whole genome shotgun (WGS) entry which is preliminary data.</text>
</comment>
<evidence type="ECO:0000256" key="3">
    <source>
        <dbReference type="ARBA" id="ARBA00022714"/>
    </source>
</evidence>
<dbReference type="EMBL" id="QRCM01000001">
    <property type="protein sequence ID" value="TXG89667.1"/>
    <property type="molecule type" value="Genomic_DNA"/>
</dbReference>
<dbReference type="SUPFAM" id="SSF63380">
    <property type="entry name" value="Riboflavin synthase domain-like"/>
    <property type="match status" value="1"/>
</dbReference>
<dbReference type="Gene3D" id="2.40.30.10">
    <property type="entry name" value="Translation factors"/>
    <property type="match status" value="1"/>
</dbReference>
<feature type="domain" description="FAD-binding FR-type" evidence="9">
    <location>
        <begin position="65"/>
        <end position="168"/>
    </location>
</feature>
<name>A0A6P2CA85_9NOCA</name>
<evidence type="ECO:0000256" key="7">
    <source>
        <dbReference type="ARBA" id="ARBA00023014"/>
    </source>
</evidence>
<dbReference type="AlphaFoldDB" id="A0A6P2CA85"/>
<keyword evidence="6" id="KW-0408">Iron</keyword>
<dbReference type="RefSeq" id="WP_010838996.1">
    <property type="nucleotide sequence ID" value="NZ_QRCM01000001.1"/>
</dbReference>
<dbReference type="Gene3D" id="3.10.20.30">
    <property type="match status" value="1"/>
</dbReference>
<accession>A0A6P2CA85</accession>
<evidence type="ECO:0000256" key="2">
    <source>
        <dbReference type="ARBA" id="ARBA00022630"/>
    </source>
</evidence>
<proteinExistence type="predicted"/>
<keyword evidence="2" id="KW-0285">Flavoprotein</keyword>
<dbReference type="GO" id="GO:0046872">
    <property type="term" value="F:metal ion binding"/>
    <property type="evidence" value="ECO:0007669"/>
    <property type="project" value="UniProtKB-KW"/>
</dbReference>
<dbReference type="PROSITE" id="PS51085">
    <property type="entry name" value="2FE2S_FER_2"/>
    <property type="match status" value="1"/>
</dbReference>
<organism evidence="10 11">
    <name type="scientific">Rhodococcus rhodnii</name>
    <dbReference type="NCBI Taxonomy" id="38312"/>
    <lineage>
        <taxon>Bacteria</taxon>
        <taxon>Bacillati</taxon>
        <taxon>Actinomycetota</taxon>
        <taxon>Actinomycetes</taxon>
        <taxon>Mycobacteriales</taxon>
        <taxon>Nocardiaceae</taxon>
        <taxon>Rhodococcus</taxon>
    </lineage>
</organism>
<reference evidence="10 11" key="1">
    <citation type="submission" date="2018-07" db="EMBL/GenBank/DDBJ databases">
        <title>Genome sequence of Rhodococcus rhodnii ATCC 35071 from Rhodnius prolixus.</title>
        <authorList>
            <person name="Patel V."/>
            <person name="Vogel K.J."/>
        </authorList>
    </citation>
    <scope>NUCLEOTIDE SEQUENCE [LARGE SCALE GENOMIC DNA]</scope>
    <source>
        <strain evidence="10 11">ATCC 35071</strain>
    </source>
</reference>
<dbReference type="InterPro" id="IPR006058">
    <property type="entry name" value="2Fe2S_fd_BS"/>
</dbReference>
<dbReference type="GO" id="GO:0051537">
    <property type="term" value="F:2 iron, 2 sulfur cluster binding"/>
    <property type="evidence" value="ECO:0007669"/>
    <property type="project" value="UniProtKB-KW"/>
</dbReference>
<dbReference type="PANTHER" id="PTHR47354">
    <property type="entry name" value="NADH OXIDOREDUCTASE HCR"/>
    <property type="match status" value="1"/>
</dbReference>
<dbReference type="CDD" id="cd06185">
    <property type="entry name" value="PDR_like"/>
    <property type="match status" value="1"/>
</dbReference>
<keyword evidence="4" id="KW-0479">Metal-binding</keyword>
<protein>
    <submittedName>
        <fullName evidence="10">Oxidoreductase</fullName>
    </submittedName>
</protein>
<dbReference type="PANTHER" id="PTHR47354:SF1">
    <property type="entry name" value="CARNITINE MONOOXYGENASE REDUCTASE SUBUNIT"/>
    <property type="match status" value="1"/>
</dbReference>
<dbReference type="PRINTS" id="PR00409">
    <property type="entry name" value="PHDIOXRDTASE"/>
</dbReference>
<dbReference type="SUPFAM" id="SSF54292">
    <property type="entry name" value="2Fe-2S ferredoxin-like"/>
    <property type="match status" value="1"/>
</dbReference>
<dbReference type="InterPro" id="IPR039261">
    <property type="entry name" value="FNR_nucleotide-bd"/>
</dbReference>
<evidence type="ECO:0000259" key="8">
    <source>
        <dbReference type="PROSITE" id="PS51085"/>
    </source>
</evidence>
<dbReference type="Proteomes" id="UP000471120">
    <property type="component" value="Unassembled WGS sequence"/>
</dbReference>
<feature type="domain" description="2Fe-2S ferredoxin-type" evidence="8">
    <location>
        <begin position="291"/>
        <end position="374"/>
    </location>
</feature>
<evidence type="ECO:0000256" key="6">
    <source>
        <dbReference type="ARBA" id="ARBA00023004"/>
    </source>
</evidence>
<evidence type="ECO:0000256" key="5">
    <source>
        <dbReference type="ARBA" id="ARBA00023002"/>
    </source>
</evidence>
<evidence type="ECO:0000256" key="4">
    <source>
        <dbReference type="ARBA" id="ARBA00022723"/>
    </source>
</evidence>